<dbReference type="Proteomes" id="UP000186400">
    <property type="component" value="Unassembled WGS sequence"/>
</dbReference>
<protein>
    <submittedName>
        <fullName evidence="1">Uncharacterized protein</fullName>
    </submittedName>
</protein>
<dbReference type="OrthoDB" id="279123at2"/>
<name>A0A1N6NY63_9SPIO</name>
<reference evidence="1 2" key="1">
    <citation type="submission" date="2017-01" db="EMBL/GenBank/DDBJ databases">
        <authorList>
            <person name="Mah S.A."/>
            <person name="Swanson W.J."/>
            <person name="Moy G.W."/>
            <person name="Vacquier V.D."/>
        </authorList>
    </citation>
    <scope>NUCLEOTIDE SEQUENCE [LARGE SCALE GENOMIC DNA]</scope>
    <source>
        <strain evidence="1 2">ASpG1</strain>
    </source>
</reference>
<accession>A0A1N6NY63</accession>
<sequence>MKMSPHYSKAQANMQPGVITADGFLGDDHRSLADIIEADEEQFSRLDLSFQVVSEKLRHLIEEGRKGLGEPVTVDGKWIVTISEARGRLASPFEDGVFRKINATVVTARDGQPQGTPLLVSDLSLHLLEKHHFLEGKGAPFRLEPADLKRVLDL</sequence>
<keyword evidence="2" id="KW-1185">Reference proteome</keyword>
<dbReference type="EMBL" id="FTMS01000002">
    <property type="protein sequence ID" value="SIP96983.1"/>
    <property type="molecule type" value="Genomic_DNA"/>
</dbReference>
<gene>
    <name evidence="1" type="ORF">SAMN05920897_10231</name>
</gene>
<dbReference type="RefSeq" id="WP_076487590.1">
    <property type="nucleotide sequence ID" value="NZ_FTMS01000002.1"/>
</dbReference>
<evidence type="ECO:0000313" key="2">
    <source>
        <dbReference type="Proteomes" id="UP000186400"/>
    </source>
</evidence>
<evidence type="ECO:0000313" key="1">
    <source>
        <dbReference type="EMBL" id="SIP96983.1"/>
    </source>
</evidence>
<organism evidence="1 2">
    <name type="scientific">Alkalispirochaeta americana</name>
    <dbReference type="NCBI Taxonomy" id="159291"/>
    <lineage>
        <taxon>Bacteria</taxon>
        <taxon>Pseudomonadati</taxon>
        <taxon>Spirochaetota</taxon>
        <taxon>Spirochaetia</taxon>
        <taxon>Spirochaetales</taxon>
        <taxon>Spirochaetaceae</taxon>
        <taxon>Alkalispirochaeta</taxon>
    </lineage>
</organism>
<dbReference type="AlphaFoldDB" id="A0A1N6NY63"/>
<dbReference type="STRING" id="159291.SAMN05920897_10231"/>
<proteinExistence type="predicted"/>